<keyword evidence="6" id="KW-1133">Transmembrane helix</keyword>
<keyword evidence="9" id="KW-0325">Glycoprotein</keyword>
<keyword evidence="7" id="KW-0333">Golgi apparatus</keyword>
<dbReference type="OrthoDB" id="514299at2759"/>
<dbReference type="PANTHER" id="PTHR14647:SF87">
    <property type="entry name" value="PUTATIVE-RELATED"/>
    <property type="match status" value="1"/>
</dbReference>
<evidence type="ECO:0000256" key="7">
    <source>
        <dbReference type="ARBA" id="ARBA00023034"/>
    </source>
</evidence>
<evidence type="ECO:0000256" key="4">
    <source>
        <dbReference type="ARBA" id="ARBA00022692"/>
    </source>
</evidence>
<comment type="caution">
    <text evidence="10">The sequence shown here is derived from an EMBL/GenBank/DDBJ whole genome shotgun (WGS) entry which is preliminary data.</text>
</comment>
<reference evidence="10 11" key="1">
    <citation type="submission" date="2018-04" db="EMBL/GenBank/DDBJ databases">
        <title>The genome of golden apple snail Pomacea canaliculata provides insight into stress tolerance and invasive adaptation.</title>
        <authorList>
            <person name="Liu C."/>
            <person name="Liu B."/>
            <person name="Ren Y."/>
            <person name="Zhang Y."/>
            <person name="Wang H."/>
            <person name="Li S."/>
            <person name="Jiang F."/>
            <person name="Yin L."/>
            <person name="Zhang G."/>
            <person name="Qian W."/>
            <person name="Fan W."/>
        </authorList>
    </citation>
    <scope>NUCLEOTIDE SEQUENCE [LARGE SCALE GENOMIC DNA]</scope>
    <source>
        <strain evidence="10">SZHN2017</strain>
        <tissue evidence="10">Muscle</tissue>
    </source>
</reference>
<dbReference type="Proteomes" id="UP000245119">
    <property type="component" value="Linkage Group LG3"/>
</dbReference>
<dbReference type="Pfam" id="PF06990">
    <property type="entry name" value="Gal-3-0_sulfotr"/>
    <property type="match status" value="2"/>
</dbReference>
<dbReference type="Gene3D" id="3.40.50.300">
    <property type="entry name" value="P-loop containing nucleotide triphosphate hydrolases"/>
    <property type="match status" value="2"/>
</dbReference>
<dbReference type="AlphaFoldDB" id="A0A2T7PLJ8"/>
<dbReference type="InterPro" id="IPR027417">
    <property type="entry name" value="P-loop_NTPase"/>
</dbReference>
<dbReference type="PANTHER" id="PTHR14647">
    <property type="entry name" value="GALACTOSE-3-O-SULFOTRANSFERASE"/>
    <property type="match status" value="1"/>
</dbReference>
<keyword evidence="8" id="KW-0472">Membrane</keyword>
<evidence type="ECO:0000256" key="2">
    <source>
        <dbReference type="ARBA" id="ARBA00008124"/>
    </source>
</evidence>
<dbReference type="GO" id="GO:0009247">
    <property type="term" value="P:glycolipid biosynthetic process"/>
    <property type="evidence" value="ECO:0007669"/>
    <property type="project" value="InterPro"/>
</dbReference>
<sequence>MVKTEAFGRGIDGQFMGQMGVCKTGKAGNLHPRAEWEQLADGCNSQTVFWLHRELHCTAKSTTGLQEQAAPDKHRVPEVSSLFFCPLVQIHKSGSTTVANILARYALTHDLNVALPNKPINAIRSNYFEAGSFREDQVQPIAVGQQYHVLFNHMIFNSTALKHLMPPDTFYLTIMREPTKRFESAVHYYNILSLPKVVETLNSLIKKQMFADILGKPSALAHNGLDTFDAKCNETDKINNPIRCLTSTKPSPGKNYTKGEDIFTGKTSLPSHLQKLEDTKNSGNKFDKSLLRVLATRLLDLPMSGTSSGPHTKIALRPRVSAEFVSKAEDDTSSARSKTDPRVMQMLQQLMNDAARSLRQQQQHNNGSLSALLRKDIRESLQVPEIYNSIAFNSGLPLNRQKDEKAVTEHIAKLDHEFHLVMIMERFDESLILLKRKACLELRDIVYFKLNAVVKGRGHRLTDDDRKVLRGWQMADHVIYEFFLIKFQSEVEAMGEDFGREVLHFQGILKRLRNFCDTLAKFVDVLVVKASVWNEEFTLGARDCDMMKLDEMIFQAMLSVRAAQRLDLATTSSSLNKVT</sequence>
<evidence type="ECO:0008006" key="12">
    <source>
        <dbReference type="Google" id="ProtNLM"/>
    </source>
</evidence>
<comment type="similarity">
    <text evidence="2">Belongs to the galactose-3-O-sulfotransferase family.</text>
</comment>
<keyword evidence="5" id="KW-0735">Signal-anchor</keyword>
<protein>
    <recommendedName>
        <fullName evidence="12">Sulfotransferase domain-containing protein</fullName>
    </recommendedName>
</protein>
<keyword evidence="11" id="KW-1185">Reference proteome</keyword>
<gene>
    <name evidence="10" type="ORF">C0Q70_05543</name>
</gene>
<comment type="subcellular location">
    <subcellularLocation>
        <location evidence="1">Golgi apparatus membrane</location>
        <topology evidence="1">Single-pass type II membrane protein</topology>
    </subcellularLocation>
</comment>
<dbReference type="SUPFAM" id="SSF52540">
    <property type="entry name" value="P-loop containing nucleoside triphosphate hydrolases"/>
    <property type="match status" value="1"/>
</dbReference>
<dbReference type="GO" id="GO:0000139">
    <property type="term" value="C:Golgi membrane"/>
    <property type="evidence" value="ECO:0007669"/>
    <property type="project" value="UniProtKB-SubCell"/>
</dbReference>
<dbReference type="GO" id="GO:0001733">
    <property type="term" value="F:galactosylceramide sulfotransferase activity"/>
    <property type="evidence" value="ECO:0007669"/>
    <property type="project" value="InterPro"/>
</dbReference>
<evidence type="ECO:0000256" key="9">
    <source>
        <dbReference type="ARBA" id="ARBA00023180"/>
    </source>
</evidence>
<name>A0A2T7PLJ8_POMCA</name>
<accession>A0A2T7PLJ8</accession>
<evidence type="ECO:0000256" key="3">
    <source>
        <dbReference type="ARBA" id="ARBA00022679"/>
    </source>
</evidence>
<organism evidence="10 11">
    <name type="scientific">Pomacea canaliculata</name>
    <name type="common">Golden apple snail</name>
    <dbReference type="NCBI Taxonomy" id="400727"/>
    <lineage>
        <taxon>Eukaryota</taxon>
        <taxon>Metazoa</taxon>
        <taxon>Spiralia</taxon>
        <taxon>Lophotrochozoa</taxon>
        <taxon>Mollusca</taxon>
        <taxon>Gastropoda</taxon>
        <taxon>Caenogastropoda</taxon>
        <taxon>Architaenioglossa</taxon>
        <taxon>Ampullarioidea</taxon>
        <taxon>Ampullariidae</taxon>
        <taxon>Pomacea</taxon>
    </lineage>
</organism>
<evidence type="ECO:0000256" key="5">
    <source>
        <dbReference type="ARBA" id="ARBA00022968"/>
    </source>
</evidence>
<evidence type="ECO:0000313" key="11">
    <source>
        <dbReference type="Proteomes" id="UP000245119"/>
    </source>
</evidence>
<dbReference type="InterPro" id="IPR009729">
    <property type="entry name" value="Gal-3-0_sulfotransfrase"/>
</dbReference>
<evidence type="ECO:0000256" key="8">
    <source>
        <dbReference type="ARBA" id="ARBA00023136"/>
    </source>
</evidence>
<evidence type="ECO:0000313" key="10">
    <source>
        <dbReference type="EMBL" id="PVD34274.1"/>
    </source>
</evidence>
<keyword evidence="3" id="KW-0808">Transferase</keyword>
<evidence type="ECO:0000256" key="1">
    <source>
        <dbReference type="ARBA" id="ARBA00004323"/>
    </source>
</evidence>
<keyword evidence="4" id="KW-0812">Transmembrane</keyword>
<proteinExistence type="inferred from homology"/>
<evidence type="ECO:0000256" key="6">
    <source>
        <dbReference type="ARBA" id="ARBA00022989"/>
    </source>
</evidence>
<dbReference type="EMBL" id="PZQS01000003">
    <property type="protein sequence ID" value="PVD34274.1"/>
    <property type="molecule type" value="Genomic_DNA"/>
</dbReference>